<feature type="transmembrane region" description="Helical" evidence="11">
    <location>
        <begin position="356"/>
        <end position="378"/>
    </location>
</feature>
<evidence type="ECO:0000256" key="6">
    <source>
        <dbReference type="ARBA" id="ARBA00023065"/>
    </source>
</evidence>
<keyword evidence="2 9" id="KW-0813">Transport</keyword>
<dbReference type="PRINTS" id="PR01084">
    <property type="entry name" value="NAHEXCHNGR"/>
</dbReference>
<dbReference type="InterPro" id="IPR004709">
    <property type="entry name" value="NaH_exchanger"/>
</dbReference>
<gene>
    <name evidence="13" type="ORF">IF1G_09924</name>
</gene>
<keyword evidence="7 11" id="KW-0472">Membrane</keyword>
<name>A0A545VN68_9HYPO</name>
<feature type="transmembrane region" description="Helical" evidence="11">
    <location>
        <begin position="33"/>
        <end position="56"/>
    </location>
</feature>
<feature type="transmembrane region" description="Helical" evidence="11">
    <location>
        <begin position="428"/>
        <end position="450"/>
    </location>
</feature>
<dbReference type="GO" id="GO:0015385">
    <property type="term" value="F:sodium:proton antiporter activity"/>
    <property type="evidence" value="ECO:0007669"/>
    <property type="project" value="InterPro"/>
</dbReference>
<evidence type="ECO:0000256" key="5">
    <source>
        <dbReference type="ARBA" id="ARBA00023053"/>
    </source>
</evidence>
<organism evidence="13 14">
    <name type="scientific">Cordyceps javanica</name>
    <dbReference type="NCBI Taxonomy" id="43265"/>
    <lineage>
        <taxon>Eukaryota</taxon>
        <taxon>Fungi</taxon>
        <taxon>Dikarya</taxon>
        <taxon>Ascomycota</taxon>
        <taxon>Pezizomycotina</taxon>
        <taxon>Sordariomycetes</taxon>
        <taxon>Hypocreomycetidae</taxon>
        <taxon>Hypocreales</taxon>
        <taxon>Cordycipitaceae</taxon>
        <taxon>Cordyceps</taxon>
    </lineage>
</organism>
<accession>A0A545VN68</accession>
<feature type="compositionally biased region" description="Low complexity" evidence="10">
    <location>
        <begin position="598"/>
        <end position="610"/>
    </location>
</feature>
<feature type="compositionally biased region" description="Gly residues" evidence="10">
    <location>
        <begin position="654"/>
        <end position="664"/>
    </location>
</feature>
<dbReference type="GO" id="GO:0015386">
    <property type="term" value="F:potassium:proton antiporter activity"/>
    <property type="evidence" value="ECO:0007669"/>
    <property type="project" value="TreeGrafter"/>
</dbReference>
<dbReference type="Gene3D" id="6.10.140.1330">
    <property type="match status" value="1"/>
</dbReference>
<proteinExistence type="inferred from homology"/>
<evidence type="ECO:0000313" key="13">
    <source>
        <dbReference type="EMBL" id="TQV91425.1"/>
    </source>
</evidence>
<dbReference type="OrthoDB" id="196264at2759"/>
<evidence type="ECO:0000256" key="9">
    <source>
        <dbReference type="RuleBase" id="RU003722"/>
    </source>
</evidence>
<protein>
    <recommendedName>
        <fullName evidence="9">Sodium/hydrogen exchanger</fullName>
    </recommendedName>
</protein>
<dbReference type="AlphaFoldDB" id="A0A545VN68"/>
<dbReference type="InterPro" id="IPR018422">
    <property type="entry name" value="Cation/H_exchanger_CPA1"/>
</dbReference>
<feature type="region of interest" description="Disordered" evidence="10">
    <location>
        <begin position="508"/>
        <end position="616"/>
    </location>
</feature>
<reference evidence="13 14" key="1">
    <citation type="journal article" date="2019" name="Appl. Microbiol. Biotechnol.">
        <title>Genome sequence of Isaria javanica and comparative genome analysis insights into family S53 peptidase evolution in fungal entomopathogens.</title>
        <authorList>
            <person name="Lin R."/>
            <person name="Zhang X."/>
            <person name="Xin B."/>
            <person name="Zou M."/>
            <person name="Gao Y."/>
            <person name="Qin F."/>
            <person name="Hu Q."/>
            <person name="Xie B."/>
            <person name="Cheng X."/>
        </authorList>
    </citation>
    <scope>NUCLEOTIDE SEQUENCE [LARGE SCALE GENOMIC DNA]</scope>
    <source>
        <strain evidence="13 14">IJ1G</strain>
    </source>
</reference>
<evidence type="ECO:0000256" key="1">
    <source>
        <dbReference type="ARBA" id="ARBA00004141"/>
    </source>
</evidence>
<evidence type="ECO:0000256" key="8">
    <source>
        <dbReference type="ARBA" id="ARBA00023201"/>
    </source>
</evidence>
<comment type="subcellular location">
    <subcellularLocation>
        <location evidence="1">Membrane</location>
        <topology evidence="1">Multi-pass membrane protein</topology>
    </subcellularLocation>
</comment>
<dbReference type="PANTHER" id="PTHR10110">
    <property type="entry name" value="SODIUM/HYDROGEN EXCHANGER"/>
    <property type="match status" value="1"/>
</dbReference>
<dbReference type="STRING" id="43265.A0A545VN68"/>
<evidence type="ECO:0000259" key="12">
    <source>
        <dbReference type="Pfam" id="PF00999"/>
    </source>
</evidence>
<feature type="transmembrane region" description="Helical" evidence="11">
    <location>
        <begin position="128"/>
        <end position="150"/>
    </location>
</feature>
<keyword evidence="3 9" id="KW-0812">Transmembrane</keyword>
<dbReference type="NCBIfam" id="TIGR00840">
    <property type="entry name" value="b_cpa1"/>
    <property type="match status" value="1"/>
</dbReference>
<dbReference type="Pfam" id="PF00999">
    <property type="entry name" value="Na_H_Exchanger"/>
    <property type="match status" value="1"/>
</dbReference>
<feature type="transmembrane region" description="Helical" evidence="11">
    <location>
        <begin position="291"/>
        <end position="310"/>
    </location>
</feature>
<keyword evidence="6 9" id="KW-0406">Ion transport</keyword>
<feature type="compositionally biased region" description="Basic and acidic residues" evidence="10">
    <location>
        <begin position="545"/>
        <end position="557"/>
    </location>
</feature>
<dbReference type="GO" id="GO:0005770">
    <property type="term" value="C:late endosome"/>
    <property type="evidence" value="ECO:0007669"/>
    <property type="project" value="TreeGrafter"/>
</dbReference>
<evidence type="ECO:0000256" key="7">
    <source>
        <dbReference type="ARBA" id="ARBA00023136"/>
    </source>
</evidence>
<dbReference type="EMBL" id="SPUK01000019">
    <property type="protein sequence ID" value="TQV91425.1"/>
    <property type="molecule type" value="Genomic_DNA"/>
</dbReference>
<dbReference type="GO" id="GO:0005769">
    <property type="term" value="C:early endosome"/>
    <property type="evidence" value="ECO:0007669"/>
    <property type="project" value="TreeGrafter"/>
</dbReference>
<feature type="compositionally biased region" description="Pro residues" evidence="10">
    <location>
        <begin position="569"/>
        <end position="580"/>
    </location>
</feature>
<feature type="transmembrane region" description="Helical" evidence="11">
    <location>
        <begin position="322"/>
        <end position="344"/>
    </location>
</feature>
<evidence type="ECO:0000256" key="10">
    <source>
        <dbReference type="SAM" id="MobiDB-lite"/>
    </source>
</evidence>
<evidence type="ECO:0000256" key="4">
    <source>
        <dbReference type="ARBA" id="ARBA00022989"/>
    </source>
</evidence>
<feature type="region of interest" description="Disordered" evidence="10">
    <location>
        <begin position="644"/>
        <end position="664"/>
    </location>
</feature>
<keyword evidence="8 9" id="KW-0739">Sodium transport</keyword>
<evidence type="ECO:0000256" key="3">
    <source>
        <dbReference type="ARBA" id="ARBA00022692"/>
    </source>
</evidence>
<keyword evidence="9" id="KW-0050">Antiport</keyword>
<dbReference type="GO" id="GO:0007035">
    <property type="term" value="P:vacuolar acidification"/>
    <property type="evidence" value="ECO:0007669"/>
    <property type="project" value="TreeGrafter"/>
</dbReference>
<dbReference type="Proteomes" id="UP000315783">
    <property type="component" value="Unassembled WGS sequence"/>
</dbReference>
<feature type="transmembrane region" description="Helical" evidence="11">
    <location>
        <begin position="97"/>
        <end position="116"/>
    </location>
</feature>
<dbReference type="GO" id="GO:0000329">
    <property type="term" value="C:fungal-type vacuole membrane"/>
    <property type="evidence" value="ECO:0007669"/>
    <property type="project" value="TreeGrafter"/>
</dbReference>
<keyword evidence="5" id="KW-0915">Sodium</keyword>
<dbReference type="PANTHER" id="PTHR10110:SF187">
    <property type="entry name" value="SODIUM_HYDROGEN EXCHANGER"/>
    <property type="match status" value="1"/>
</dbReference>
<dbReference type="InterPro" id="IPR006153">
    <property type="entry name" value="Cation/H_exchanger_TM"/>
</dbReference>
<feature type="transmembrane region" description="Helical" evidence="11">
    <location>
        <begin position="68"/>
        <end position="85"/>
    </location>
</feature>
<comment type="similarity">
    <text evidence="9">Belongs to the monovalent cation:proton antiporter 1 (CPA1) transporter (TC 2.A.36) family.</text>
</comment>
<feature type="transmembrane region" description="Helical" evidence="11">
    <location>
        <begin position="236"/>
        <end position="259"/>
    </location>
</feature>
<evidence type="ECO:0000256" key="2">
    <source>
        <dbReference type="ARBA" id="ARBA00022448"/>
    </source>
</evidence>
<evidence type="ECO:0000313" key="14">
    <source>
        <dbReference type="Proteomes" id="UP000315783"/>
    </source>
</evidence>
<comment type="caution">
    <text evidence="13">The sequence shown here is derived from an EMBL/GenBank/DDBJ whole genome shotgun (WGS) entry which is preliminary data.</text>
</comment>
<evidence type="ECO:0000256" key="11">
    <source>
        <dbReference type="SAM" id="Phobius"/>
    </source>
</evidence>
<sequence length="664" mass="71780">MSVAELASLGLGLLRRAEEDGDTGDGDSAQKEFFAAWAIFICILLLIITFFVSYILQMKKVTAIHETVISIFAGMIVGLVLLITSGDSIRSPLNFDYQIFFNLLLPPIILSSGYELHQANFFRNIGTILTFAFAGTFLSAVVIGLILWLYSLIPGSINMTFVDAISVGATLSATDPVTILAIFNTYKVDPKLYTIIFGESILNDAIAIVIFETAQRYKKGEATSHGILSFFEGTGIFLLVFFGSLMIGVIAGVGTALLLKFTYVRRFPKTESCVIILIAYGTYFFSHGVHLSGIVSLLFCGITLKHYAYFNMSRRTQLTTKYIFQVMSQLVENFIFIYLGLALFTESALQFQPPLIIVTVCAVCAARWVAVFPLSRLINAVIRYRARRRGLEVRDELPYNYQAMLFWAGLRGAVGVALAALLTGENALALRATVLVVVVLTVIIFGGTTARMLEILGIRTGVVEEIDSDDEFDIETSFGAGLHSKRSGIGGRRNGNVALANLEREGRGGTAFVSGHSSPHIDGRTRSISRKNSNRGSSGAANPDDFERADLLGRGDESDLGSDIDTSDLPPPARRSPQPPRGGGGGSSSSFTPPPAPSAFMSPAEPASEPLTARGAIRQLLTTEDPASLFRQLDEDFIKPHLLLHDEGGRPRSGHGGANGGSAV</sequence>
<keyword evidence="14" id="KW-1185">Reference proteome</keyword>
<feature type="domain" description="Cation/H+ exchanger transmembrane" evidence="12">
    <location>
        <begin position="48"/>
        <end position="454"/>
    </location>
</feature>
<keyword evidence="4 11" id="KW-1133">Transmembrane helix</keyword>